<sequence>MPTVGGPIEIPHISASVYQLSPTRGLTGLRRAQLLQLTRSSSSTSSSSSSSPGIFGNGPVPCQGASLHPVAWLASRESEEGRGQVVESAHPSLRLACSPTIDL</sequence>
<dbReference type="AlphaFoldDB" id="A0A9N7YQ75"/>
<gene>
    <name evidence="2" type="ORF">PLEPLA_LOCUS23575</name>
</gene>
<dbReference type="EMBL" id="CADEAL010001779">
    <property type="protein sequence ID" value="CAB1435505.1"/>
    <property type="molecule type" value="Genomic_DNA"/>
</dbReference>
<keyword evidence="3" id="KW-1185">Reference proteome</keyword>
<organism evidence="2 3">
    <name type="scientific">Pleuronectes platessa</name>
    <name type="common">European plaice</name>
    <dbReference type="NCBI Taxonomy" id="8262"/>
    <lineage>
        <taxon>Eukaryota</taxon>
        <taxon>Metazoa</taxon>
        <taxon>Chordata</taxon>
        <taxon>Craniata</taxon>
        <taxon>Vertebrata</taxon>
        <taxon>Euteleostomi</taxon>
        <taxon>Actinopterygii</taxon>
        <taxon>Neopterygii</taxon>
        <taxon>Teleostei</taxon>
        <taxon>Neoteleostei</taxon>
        <taxon>Acanthomorphata</taxon>
        <taxon>Carangaria</taxon>
        <taxon>Pleuronectiformes</taxon>
        <taxon>Pleuronectoidei</taxon>
        <taxon>Pleuronectidae</taxon>
        <taxon>Pleuronectes</taxon>
    </lineage>
</organism>
<evidence type="ECO:0000256" key="1">
    <source>
        <dbReference type="SAM" id="MobiDB-lite"/>
    </source>
</evidence>
<dbReference type="Proteomes" id="UP001153269">
    <property type="component" value="Unassembled WGS sequence"/>
</dbReference>
<feature type="region of interest" description="Disordered" evidence="1">
    <location>
        <begin position="37"/>
        <end position="62"/>
    </location>
</feature>
<protein>
    <submittedName>
        <fullName evidence="2">Uncharacterized protein</fullName>
    </submittedName>
</protein>
<reference evidence="2" key="1">
    <citation type="submission" date="2020-03" db="EMBL/GenBank/DDBJ databases">
        <authorList>
            <person name="Weist P."/>
        </authorList>
    </citation>
    <scope>NUCLEOTIDE SEQUENCE</scope>
</reference>
<evidence type="ECO:0000313" key="3">
    <source>
        <dbReference type="Proteomes" id="UP001153269"/>
    </source>
</evidence>
<name>A0A9N7YQ75_PLEPL</name>
<feature type="compositionally biased region" description="Low complexity" evidence="1">
    <location>
        <begin position="40"/>
        <end position="51"/>
    </location>
</feature>
<accession>A0A9N7YQ75</accession>
<evidence type="ECO:0000313" key="2">
    <source>
        <dbReference type="EMBL" id="CAB1435505.1"/>
    </source>
</evidence>
<proteinExistence type="predicted"/>
<comment type="caution">
    <text evidence="2">The sequence shown here is derived from an EMBL/GenBank/DDBJ whole genome shotgun (WGS) entry which is preliminary data.</text>
</comment>